<name>A0AAD7KV97_QUISA</name>
<keyword evidence="9" id="KW-1185">Reference proteome</keyword>
<feature type="domain" description="HORMA" evidence="7">
    <location>
        <begin position="15"/>
        <end position="230"/>
    </location>
</feature>
<dbReference type="PROSITE" id="PS50815">
    <property type="entry name" value="HORMA"/>
    <property type="match status" value="1"/>
</dbReference>
<dbReference type="InterPro" id="IPR003511">
    <property type="entry name" value="HORMA_dom"/>
</dbReference>
<keyword evidence="5" id="KW-0469">Meiosis</keyword>
<evidence type="ECO:0000313" key="8">
    <source>
        <dbReference type="EMBL" id="KAJ7945550.1"/>
    </source>
</evidence>
<organism evidence="8 9">
    <name type="scientific">Quillaja saponaria</name>
    <name type="common">Soap bark tree</name>
    <dbReference type="NCBI Taxonomy" id="32244"/>
    <lineage>
        <taxon>Eukaryota</taxon>
        <taxon>Viridiplantae</taxon>
        <taxon>Streptophyta</taxon>
        <taxon>Embryophyta</taxon>
        <taxon>Tracheophyta</taxon>
        <taxon>Spermatophyta</taxon>
        <taxon>Magnoliopsida</taxon>
        <taxon>eudicotyledons</taxon>
        <taxon>Gunneridae</taxon>
        <taxon>Pentapetalae</taxon>
        <taxon>rosids</taxon>
        <taxon>fabids</taxon>
        <taxon>Fabales</taxon>
        <taxon>Quillajaceae</taxon>
        <taxon>Quillaja</taxon>
    </lineage>
</organism>
<keyword evidence="4" id="KW-0539">Nucleus</keyword>
<feature type="compositionally biased region" description="Polar residues" evidence="6">
    <location>
        <begin position="541"/>
        <end position="565"/>
    </location>
</feature>
<gene>
    <name evidence="8" type="ORF">O6P43_030596</name>
</gene>
<dbReference type="FunFam" id="3.30.900.10:FF:000009">
    <property type="entry name" value="Meiosis-specific protein ASY2"/>
    <property type="match status" value="1"/>
</dbReference>
<evidence type="ECO:0000256" key="5">
    <source>
        <dbReference type="ARBA" id="ARBA00023254"/>
    </source>
</evidence>
<protein>
    <submittedName>
        <fullName evidence="8">HORMA domain-containing protein 1</fullName>
    </submittedName>
</protein>
<dbReference type="AlphaFoldDB" id="A0AAD7KV97"/>
<evidence type="ECO:0000256" key="2">
    <source>
        <dbReference type="ARBA" id="ARBA00004286"/>
    </source>
</evidence>
<dbReference type="PANTHER" id="PTHR48225:SF7">
    <property type="entry name" value="MEIOSIS-SPECIFIC PROTEIN HOP1"/>
    <property type="match status" value="1"/>
</dbReference>
<comment type="caution">
    <text evidence="8">The sequence shown here is derived from an EMBL/GenBank/DDBJ whole genome shotgun (WGS) entry which is preliminary data.</text>
</comment>
<dbReference type="EMBL" id="JARAOO010000013">
    <property type="protein sequence ID" value="KAJ7945550.1"/>
    <property type="molecule type" value="Genomic_DNA"/>
</dbReference>
<evidence type="ECO:0000256" key="4">
    <source>
        <dbReference type="ARBA" id="ARBA00023242"/>
    </source>
</evidence>
<dbReference type="SUPFAM" id="SSF56019">
    <property type="entry name" value="The spindle assembly checkpoint protein mad2"/>
    <property type="match status" value="1"/>
</dbReference>
<dbReference type="Gene3D" id="3.30.900.10">
    <property type="entry name" value="HORMA domain"/>
    <property type="match status" value="1"/>
</dbReference>
<evidence type="ECO:0000256" key="1">
    <source>
        <dbReference type="ARBA" id="ARBA00004123"/>
    </source>
</evidence>
<dbReference type="InterPro" id="IPR036570">
    <property type="entry name" value="HORMA_dom_sf"/>
</dbReference>
<feature type="compositionally biased region" description="Acidic residues" evidence="6">
    <location>
        <begin position="238"/>
        <end position="249"/>
    </location>
</feature>
<keyword evidence="3" id="KW-0158">Chromosome</keyword>
<reference evidence="8" key="1">
    <citation type="journal article" date="2023" name="Science">
        <title>Elucidation of the pathway for biosynthesis of saponin adjuvants from the soapbark tree.</title>
        <authorList>
            <person name="Reed J."/>
            <person name="Orme A."/>
            <person name="El-Demerdash A."/>
            <person name="Owen C."/>
            <person name="Martin L.B.B."/>
            <person name="Misra R.C."/>
            <person name="Kikuchi S."/>
            <person name="Rejzek M."/>
            <person name="Martin A.C."/>
            <person name="Harkess A."/>
            <person name="Leebens-Mack J."/>
            <person name="Louveau T."/>
            <person name="Stephenson M.J."/>
            <person name="Osbourn A."/>
        </authorList>
    </citation>
    <scope>NUCLEOTIDE SEQUENCE</scope>
    <source>
        <strain evidence="8">S10</strain>
    </source>
</reference>
<sequence length="631" mass="71953">MVVAQKVKEAEITEQDSLLLTRNLLRIAIFNISYIRGLFPEKYFNDKSVPALEMKIKKLMPMDAESRRLIDWMEKGVYDALQKKYLKTLLFCVCETVDGPMIEEYAFSFSYSDSERQEVSMNINRTGNKKQGGAFHCNSTKEITPHQMRSSACKMVRTLVQLMRTLDRMPEERTILMKLLYYDDVTPGDYEPPFFRCCTEEEAHHPWTKSPLKMEVGNVNSKHFVLALKVKSVLDPCEDENDDIQDDEMSLGADSVQRDEYSESDSEVGQTQEDRYIVAPVDKQLQEDNSMVAEDDTQDSVEDEQQLARVKDWINSCHLDTIELTDVLSNFPDISVFSSKMTNHLTVLIDFESDWFSEIMDKLVKEGVLSKTGNDTNTFKKQKKFNYEFTMVKEEIDGQIPPFGDKVPQSEDHVYMKALYHALPMKYVTVPKLQSKLEGEASQNSVRKIIDKMARDGFVEAKGNRRLGKRVIRSDLTERKMVEVRKALSADAMDVDINEPTNKSNLIGFQANGSNHREISTCGALHSIGSDLTRMRVKSDILQNDSSRNGQTISKPKEQGNTPTSRVEAIASRESFAPGKENTRTNGNANQSDEIDTVICSRSSQDRRSRKTSTVKEPILQYVKRQKSQAV</sequence>
<dbReference type="Pfam" id="PF02301">
    <property type="entry name" value="HORMA"/>
    <property type="match status" value="1"/>
</dbReference>
<evidence type="ECO:0000256" key="3">
    <source>
        <dbReference type="ARBA" id="ARBA00022454"/>
    </source>
</evidence>
<dbReference type="PANTHER" id="PTHR48225">
    <property type="entry name" value="HORMA DOMAIN-CONTAINING PROTEIN 1"/>
    <property type="match status" value="1"/>
</dbReference>
<evidence type="ECO:0000256" key="6">
    <source>
        <dbReference type="SAM" id="MobiDB-lite"/>
    </source>
</evidence>
<dbReference type="GO" id="GO:0000228">
    <property type="term" value="C:nuclear chromosome"/>
    <property type="evidence" value="ECO:0007669"/>
    <property type="project" value="UniProtKB-ARBA"/>
</dbReference>
<comment type="subcellular location">
    <subcellularLocation>
        <location evidence="2">Chromosome</location>
    </subcellularLocation>
    <subcellularLocation>
        <location evidence="1">Nucleus</location>
    </subcellularLocation>
</comment>
<proteinExistence type="predicted"/>
<evidence type="ECO:0000259" key="7">
    <source>
        <dbReference type="PROSITE" id="PS50815"/>
    </source>
</evidence>
<dbReference type="InterPro" id="IPR051294">
    <property type="entry name" value="HORMA_MeioticProgression"/>
</dbReference>
<feature type="region of interest" description="Disordered" evidence="6">
    <location>
        <begin position="541"/>
        <end position="631"/>
    </location>
</feature>
<evidence type="ECO:0000313" key="9">
    <source>
        <dbReference type="Proteomes" id="UP001163823"/>
    </source>
</evidence>
<accession>A0AAD7KV97</accession>
<dbReference type="GO" id="GO:0007129">
    <property type="term" value="P:homologous chromosome pairing at meiosis"/>
    <property type="evidence" value="ECO:0007669"/>
    <property type="project" value="UniProtKB-ARBA"/>
</dbReference>
<dbReference type="Proteomes" id="UP001163823">
    <property type="component" value="Chromosome 13"/>
</dbReference>
<dbReference type="KEGG" id="qsa:O6P43_030596"/>
<feature type="region of interest" description="Disordered" evidence="6">
    <location>
        <begin position="238"/>
        <end position="271"/>
    </location>
</feature>